<evidence type="ECO:0000313" key="4">
    <source>
        <dbReference type="Proteomes" id="UP000676336"/>
    </source>
</evidence>
<gene>
    <name evidence="2" type="ORF">SMN809_LOCUS32476</name>
    <name evidence="3" type="ORF">SMN809_LOCUS32520</name>
</gene>
<evidence type="ECO:0000313" key="3">
    <source>
        <dbReference type="EMBL" id="CAF4446764.1"/>
    </source>
</evidence>
<evidence type="ECO:0000313" key="2">
    <source>
        <dbReference type="EMBL" id="CAF4445673.1"/>
    </source>
</evidence>
<feature type="region of interest" description="Disordered" evidence="1">
    <location>
        <begin position="1"/>
        <end position="86"/>
    </location>
</feature>
<protein>
    <submittedName>
        <fullName evidence="2">Uncharacterized protein</fullName>
    </submittedName>
</protein>
<dbReference type="EMBL" id="CAJOBI010068209">
    <property type="protein sequence ID" value="CAF4445673.1"/>
    <property type="molecule type" value="Genomic_DNA"/>
</dbReference>
<reference evidence="2" key="1">
    <citation type="submission" date="2021-02" db="EMBL/GenBank/DDBJ databases">
        <authorList>
            <person name="Nowell W R."/>
        </authorList>
    </citation>
    <scope>NUCLEOTIDE SEQUENCE</scope>
</reference>
<dbReference type="Proteomes" id="UP000676336">
    <property type="component" value="Unassembled WGS sequence"/>
</dbReference>
<feature type="non-terminal residue" evidence="2">
    <location>
        <position position="86"/>
    </location>
</feature>
<feature type="compositionally biased region" description="Basic and acidic residues" evidence="1">
    <location>
        <begin position="60"/>
        <end position="72"/>
    </location>
</feature>
<name>A0A8S2WKW4_9BILA</name>
<proteinExistence type="predicted"/>
<sequence length="86" mass="10283">LEDEDKLVRQHLSSNSNHDESLSINTTSPSKTNKRRRQHQHHQQQQQQLENNRNMISYQDLDRPDEQRDPSFDNRLVPKSNKTNHL</sequence>
<feature type="compositionally biased region" description="Polar residues" evidence="1">
    <location>
        <begin position="11"/>
        <end position="31"/>
    </location>
</feature>
<feature type="non-terminal residue" evidence="2">
    <location>
        <position position="1"/>
    </location>
</feature>
<evidence type="ECO:0000256" key="1">
    <source>
        <dbReference type="SAM" id="MobiDB-lite"/>
    </source>
</evidence>
<accession>A0A8S2WKW4</accession>
<feature type="compositionally biased region" description="Basic residues" evidence="1">
    <location>
        <begin position="32"/>
        <end position="42"/>
    </location>
</feature>
<dbReference type="AlphaFoldDB" id="A0A8S2WKW4"/>
<organism evidence="2 4">
    <name type="scientific">Rotaria magnacalcarata</name>
    <dbReference type="NCBI Taxonomy" id="392030"/>
    <lineage>
        <taxon>Eukaryota</taxon>
        <taxon>Metazoa</taxon>
        <taxon>Spiralia</taxon>
        <taxon>Gnathifera</taxon>
        <taxon>Rotifera</taxon>
        <taxon>Eurotatoria</taxon>
        <taxon>Bdelloidea</taxon>
        <taxon>Philodinida</taxon>
        <taxon>Philodinidae</taxon>
        <taxon>Rotaria</taxon>
    </lineage>
</organism>
<comment type="caution">
    <text evidence="2">The sequence shown here is derived from an EMBL/GenBank/DDBJ whole genome shotgun (WGS) entry which is preliminary data.</text>
</comment>
<dbReference type="EMBL" id="CAJOBI010068453">
    <property type="protein sequence ID" value="CAF4446764.1"/>
    <property type="molecule type" value="Genomic_DNA"/>
</dbReference>